<dbReference type="GO" id="GO:0000105">
    <property type="term" value="P:L-histidine biosynthetic process"/>
    <property type="evidence" value="ECO:0007669"/>
    <property type="project" value="UniProtKB-UniRule"/>
</dbReference>
<dbReference type="InterPro" id="IPR015424">
    <property type="entry name" value="PyrdxlP-dep_Trfase"/>
</dbReference>
<evidence type="ECO:0000259" key="10">
    <source>
        <dbReference type="Pfam" id="PF00155"/>
    </source>
</evidence>
<evidence type="ECO:0000256" key="2">
    <source>
        <dbReference type="ARBA" id="ARBA00005011"/>
    </source>
</evidence>
<feature type="modified residue" description="N6-(pyridoxal phosphate)lysine" evidence="9">
    <location>
        <position position="219"/>
    </location>
</feature>
<comment type="catalytic activity">
    <reaction evidence="8 9">
        <text>L-histidinol phosphate + 2-oxoglutarate = 3-(imidazol-4-yl)-2-oxopropyl phosphate + L-glutamate</text>
        <dbReference type="Rhea" id="RHEA:23744"/>
        <dbReference type="ChEBI" id="CHEBI:16810"/>
        <dbReference type="ChEBI" id="CHEBI:29985"/>
        <dbReference type="ChEBI" id="CHEBI:57766"/>
        <dbReference type="ChEBI" id="CHEBI:57980"/>
        <dbReference type="EC" id="2.6.1.9"/>
    </reaction>
</comment>
<dbReference type="InterPro" id="IPR005861">
    <property type="entry name" value="HisP_aminotrans"/>
</dbReference>
<dbReference type="AlphaFoldDB" id="A0A420WN47"/>
<dbReference type="UniPathway" id="UPA00031">
    <property type="reaction ID" value="UER00012"/>
</dbReference>
<keyword evidence="6 9" id="KW-0808">Transferase</keyword>
<evidence type="ECO:0000256" key="4">
    <source>
        <dbReference type="ARBA" id="ARBA00011738"/>
    </source>
</evidence>
<comment type="subunit">
    <text evidence="4 9">Homodimer.</text>
</comment>
<dbReference type="EMBL" id="RBIG01000001">
    <property type="protein sequence ID" value="RKQ72409.1"/>
    <property type="molecule type" value="Genomic_DNA"/>
</dbReference>
<dbReference type="Gene3D" id="3.40.640.10">
    <property type="entry name" value="Type I PLP-dependent aspartate aminotransferase-like (Major domain)"/>
    <property type="match status" value="1"/>
</dbReference>
<evidence type="ECO:0000313" key="11">
    <source>
        <dbReference type="EMBL" id="RKQ72409.1"/>
    </source>
</evidence>
<evidence type="ECO:0000256" key="5">
    <source>
        <dbReference type="ARBA" id="ARBA00022576"/>
    </source>
</evidence>
<dbReference type="EC" id="2.6.1.9" evidence="9"/>
<dbReference type="Gene3D" id="3.90.1150.10">
    <property type="entry name" value="Aspartate Aminotransferase, domain 1"/>
    <property type="match status" value="1"/>
</dbReference>
<dbReference type="Pfam" id="PF00155">
    <property type="entry name" value="Aminotran_1_2"/>
    <property type="match status" value="1"/>
</dbReference>
<keyword evidence="5 9" id="KW-0032">Aminotransferase</keyword>
<evidence type="ECO:0000256" key="8">
    <source>
        <dbReference type="ARBA" id="ARBA00047481"/>
    </source>
</evidence>
<feature type="domain" description="Aminotransferase class I/classII large" evidence="10">
    <location>
        <begin position="28"/>
        <end position="356"/>
    </location>
</feature>
<dbReference type="PANTHER" id="PTHR43643">
    <property type="entry name" value="HISTIDINOL-PHOSPHATE AMINOTRANSFERASE 2"/>
    <property type="match status" value="1"/>
</dbReference>
<reference evidence="11 12" key="1">
    <citation type="submission" date="2018-10" db="EMBL/GenBank/DDBJ databases">
        <title>Comparative analysis of microorganisms from saline springs in Andes Mountain Range, Colombia.</title>
        <authorList>
            <person name="Rubin E."/>
        </authorList>
    </citation>
    <scope>NUCLEOTIDE SEQUENCE [LARGE SCALE GENOMIC DNA]</scope>
    <source>
        <strain evidence="11 12">USBA 36</strain>
    </source>
</reference>
<proteinExistence type="inferred from homology"/>
<dbReference type="HAMAP" id="MF_01023">
    <property type="entry name" value="HisC_aminotrans_2"/>
    <property type="match status" value="1"/>
</dbReference>
<comment type="pathway">
    <text evidence="2 9">Amino-acid biosynthesis; L-histidine biosynthesis; L-histidine from 5-phospho-alpha-D-ribose 1-diphosphate: step 7/9.</text>
</comment>
<evidence type="ECO:0000256" key="3">
    <source>
        <dbReference type="ARBA" id="ARBA00007970"/>
    </source>
</evidence>
<evidence type="ECO:0000256" key="7">
    <source>
        <dbReference type="ARBA" id="ARBA00022898"/>
    </source>
</evidence>
<dbReference type="InterPro" id="IPR050106">
    <property type="entry name" value="HistidinolP_aminotransfase"/>
</dbReference>
<evidence type="ECO:0000256" key="6">
    <source>
        <dbReference type="ARBA" id="ARBA00022679"/>
    </source>
</evidence>
<gene>
    <name evidence="9" type="primary">hisC</name>
    <name evidence="11" type="ORF">BCL74_0174</name>
</gene>
<comment type="cofactor">
    <cofactor evidence="1 9">
        <name>pyridoxal 5'-phosphate</name>
        <dbReference type="ChEBI" id="CHEBI:597326"/>
    </cofactor>
</comment>
<dbReference type="GO" id="GO:0030170">
    <property type="term" value="F:pyridoxal phosphate binding"/>
    <property type="evidence" value="ECO:0007669"/>
    <property type="project" value="InterPro"/>
</dbReference>
<keyword evidence="7 9" id="KW-0663">Pyridoxal phosphate</keyword>
<accession>A0A420WN47</accession>
<dbReference type="PANTHER" id="PTHR43643:SF3">
    <property type="entry name" value="HISTIDINOL-PHOSPHATE AMINOTRANSFERASE"/>
    <property type="match status" value="1"/>
</dbReference>
<dbReference type="Proteomes" id="UP000277424">
    <property type="component" value="Unassembled WGS sequence"/>
</dbReference>
<dbReference type="GO" id="GO:0004400">
    <property type="term" value="F:histidinol-phosphate transaminase activity"/>
    <property type="evidence" value="ECO:0007669"/>
    <property type="project" value="UniProtKB-UniRule"/>
</dbReference>
<dbReference type="InterPro" id="IPR004839">
    <property type="entry name" value="Aminotransferase_I/II_large"/>
</dbReference>
<evidence type="ECO:0000256" key="1">
    <source>
        <dbReference type="ARBA" id="ARBA00001933"/>
    </source>
</evidence>
<comment type="similarity">
    <text evidence="3 9">Belongs to the class-II pyridoxal-phosphate-dependent aminotransferase family. Histidinol-phosphate aminotransferase subfamily.</text>
</comment>
<evidence type="ECO:0000256" key="9">
    <source>
        <dbReference type="HAMAP-Rule" id="MF_01023"/>
    </source>
</evidence>
<organism evidence="11 12">
    <name type="scientific">Oceanibaculum indicum</name>
    <dbReference type="NCBI Taxonomy" id="526216"/>
    <lineage>
        <taxon>Bacteria</taxon>
        <taxon>Pseudomonadati</taxon>
        <taxon>Pseudomonadota</taxon>
        <taxon>Alphaproteobacteria</taxon>
        <taxon>Rhodospirillales</taxon>
        <taxon>Oceanibaculaceae</taxon>
        <taxon>Oceanibaculum</taxon>
    </lineage>
</organism>
<protein>
    <recommendedName>
        <fullName evidence="9">Histidinol-phosphate aminotransferase</fullName>
        <ecNumber evidence="9">2.6.1.9</ecNumber>
    </recommendedName>
    <alternativeName>
        <fullName evidence="9">Imidazole acetol-phosphate transaminase</fullName>
    </alternativeName>
</protein>
<comment type="caution">
    <text evidence="11">The sequence shown here is derived from an EMBL/GenBank/DDBJ whole genome shotgun (WGS) entry which is preliminary data.</text>
</comment>
<dbReference type="SUPFAM" id="SSF53383">
    <property type="entry name" value="PLP-dependent transferases"/>
    <property type="match status" value="1"/>
</dbReference>
<keyword evidence="9" id="KW-0368">Histidine biosynthesis</keyword>
<sequence length="361" mass="39485">MSLPQPRPGVLTLKPYVATHGKTTQQRVIKLSANEGALGPSPKAVEAYKAMAGNLHRYPEGGSGTLAHAIAKKHGLDEARVICGNGSDELIEVIVKAFAGVGDEVIYTQYGFRMFPITTQSLGATPVMAPEKDFKVDIDAILEKVTERTRIVFLANPNNPTGSYNSIEEIRSLHARLPENIVLVLDAAYAEFVSKNDYSAGIDIVEGAQNVIMLRTFSKLYALAGLRLGWCYGSAYLIDILNRVRGPFNVNLAAQAAGIAALEDTAFQEKARAHNEKMVPWTLDAFARLGLECVPTVANFFLVRFPSEPAKNADAALAFMNSRGILVREMRSYNLPDYLRFSVGTEEEMKIVVDTLAEFLT</sequence>
<dbReference type="CDD" id="cd00609">
    <property type="entry name" value="AAT_like"/>
    <property type="match status" value="1"/>
</dbReference>
<dbReference type="NCBIfam" id="TIGR01141">
    <property type="entry name" value="hisC"/>
    <property type="match status" value="1"/>
</dbReference>
<dbReference type="RefSeq" id="WP_121216811.1">
    <property type="nucleotide sequence ID" value="NZ_RBIG01000001.1"/>
</dbReference>
<keyword evidence="9" id="KW-0028">Amino-acid biosynthesis</keyword>
<dbReference type="OrthoDB" id="9809616at2"/>
<evidence type="ECO:0000313" key="12">
    <source>
        <dbReference type="Proteomes" id="UP000277424"/>
    </source>
</evidence>
<name>A0A420WN47_9PROT</name>
<dbReference type="InterPro" id="IPR015421">
    <property type="entry name" value="PyrdxlP-dep_Trfase_major"/>
</dbReference>
<dbReference type="InterPro" id="IPR015422">
    <property type="entry name" value="PyrdxlP-dep_Trfase_small"/>
</dbReference>